<dbReference type="Gene3D" id="1.10.3300.10">
    <property type="entry name" value="Jann2411-like domain"/>
    <property type="match status" value="1"/>
</dbReference>
<reference evidence="3" key="1">
    <citation type="journal article" date="2019" name="Int. J. Syst. Evol. Microbiol.">
        <title>The Global Catalogue of Microorganisms (GCM) 10K type strain sequencing project: providing services to taxonomists for standard genome sequencing and annotation.</title>
        <authorList>
            <consortium name="The Broad Institute Genomics Platform"/>
            <consortium name="The Broad Institute Genome Sequencing Center for Infectious Disease"/>
            <person name="Wu L."/>
            <person name="Ma J."/>
        </authorList>
    </citation>
    <scope>NUCLEOTIDE SEQUENCE [LARGE SCALE GENOMIC DNA]</scope>
    <source>
        <strain evidence="3">KCTC 42182</strain>
    </source>
</reference>
<name>A0ABV7VGP4_9PROT</name>
<dbReference type="SUPFAM" id="SSF160904">
    <property type="entry name" value="Jann2411-like"/>
    <property type="match status" value="1"/>
</dbReference>
<comment type="caution">
    <text evidence="2">The sequence shown here is derived from an EMBL/GenBank/DDBJ whole genome shotgun (WGS) entry which is preliminary data.</text>
</comment>
<evidence type="ECO:0000259" key="1">
    <source>
        <dbReference type="Pfam" id="PF11706"/>
    </source>
</evidence>
<evidence type="ECO:0000313" key="2">
    <source>
        <dbReference type="EMBL" id="MFC3676694.1"/>
    </source>
</evidence>
<dbReference type="Pfam" id="PF07336">
    <property type="entry name" value="ABATE"/>
    <property type="match status" value="1"/>
</dbReference>
<dbReference type="InterPro" id="IPR010852">
    <property type="entry name" value="ABATE"/>
</dbReference>
<dbReference type="InterPro" id="IPR023286">
    <property type="entry name" value="ABATE_dom_sf"/>
</dbReference>
<dbReference type="EMBL" id="JBHRYJ010000003">
    <property type="protein sequence ID" value="MFC3676694.1"/>
    <property type="molecule type" value="Genomic_DNA"/>
</dbReference>
<dbReference type="InterPro" id="IPR021005">
    <property type="entry name" value="Znf_CGNR"/>
</dbReference>
<protein>
    <submittedName>
        <fullName evidence="2">CGNR zinc finger domain-containing protein</fullName>
    </submittedName>
</protein>
<dbReference type="PANTHER" id="PTHR35525:SF3">
    <property type="entry name" value="BLL6575 PROTEIN"/>
    <property type="match status" value="1"/>
</dbReference>
<keyword evidence="3" id="KW-1185">Reference proteome</keyword>
<dbReference type="Proteomes" id="UP001595711">
    <property type="component" value="Unassembled WGS sequence"/>
</dbReference>
<sequence>MTETSRILALDLLGGHPALDFINTVDWRDRADAEDCLVSYAALLAWAKRVGLLDAAEAKALAQAADAEPEAADAALSAAVDLRETLHRLLTHAGKPAAADLERLNHWLAEMPATARLVAAKGGGYAWAEPRAGLGLSAPILRLAHAAAGLLASDRLPRVHVCGGPGCGWLFLDTSPSGRRRWCAMESCGNRAKAQRHYRRAKAGE</sequence>
<proteinExistence type="predicted"/>
<evidence type="ECO:0000313" key="3">
    <source>
        <dbReference type="Proteomes" id="UP001595711"/>
    </source>
</evidence>
<gene>
    <name evidence="2" type="ORF">ACFOOQ_14145</name>
</gene>
<dbReference type="PANTHER" id="PTHR35525">
    <property type="entry name" value="BLL6575 PROTEIN"/>
    <property type="match status" value="1"/>
</dbReference>
<accession>A0ABV7VGP4</accession>
<organism evidence="2 3">
    <name type="scientific">Ferrovibrio xuzhouensis</name>
    <dbReference type="NCBI Taxonomy" id="1576914"/>
    <lineage>
        <taxon>Bacteria</taxon>
        <taxon>Pseudomonadati</taxon>
        <taxon>Pseudomonadota</taxon>
        <taxon>Alphaproteobacteria</taxon>
        <taxon>Rhodospirillales</taxon>
        <taxon>Rhodospirillaceae</taxon>
        <taxon>Ferrovibrio</taxon>
    </lineage>
</organism>
<dbReference type="RefSeq" id="WP_379727778.1">
    <property type="nucleotide sequence ID" value="NZ_JBHRYJ010000003.1"/>
</dbReference>
<dbReference type="Pfam" id="PF11706">
    <property type="entry name" value="zf-CGNR"/>
    <property type="match status" value="1"/>
</dbReference>
<feature type="domain" description="Zinc finger CGNR" evidence="1">
    <location>
        <begin position="158"/>
        <end position="200"/>
    </location>
</feature>